<accession>B0TN07</accession>
<evidence type="ECO:0000259" key="2">
    <source>
        <dbReference type="PROSITE" id="PS51750"/>
    </source>
</evidence>
<evidence type="ECO:0000256" key="1">
    <source>
        <dbReference type="SAM" id="Coils"/>
    </source>
</evidence>
<dbReference type="eggNOG" id="ENOG5033SR0">
    <property type="taxonomic scope" value="Bacteria"/>
</dbReference>
<dbReference type="SMART" id="SM01040">
    <property type="entry name" value="Bro-N"/>
    <property type="match status" value="1"/>
</dbReference>
<evidence type="ECO:0000313" key="3">
    <source>
        <dbReference type="EMBL" id="ABZ74719.1"/>
    </source>
</evidence>
<dbReference type="Proteomes" id="UP000001317">
    <property type="component" value="Chromosome"/>
</dbReference>
<proteinExistence type="predicted"/>
<reference evidence="3" key="1">
    <citation type="submission" date="2008-01" db="EMBL/GenBank/DDBJ databases">
        <title>Complete sequence of Shewanella halifaxensis HAW-EB4.</title>
        <authorList>
            <consortium name="US DOE Joint Genome Institute"/>
            <person name="Copeland A."/>
            <person name="Lucas S."/>
            <person name="Lapidus A."/>
            <person name="Glavina del Rio T."/>
            <person name="Dalin E."/>
            <person name="Tice H."/>
            <person name="Bruce D."/>
            <person name="Goodwin L."/>
            <person name="Pitluck S."/>
            <person name="Sims D."/>
            <person name="Brettin T."/>
            <person name="Detter J.C."/>
            <person name="Han C."/>
            <person name="Kuske C.R."/>
            <person name="Schmutz J."/>
            <person name="Larimer F."/>
            <person name="Land M."/>
            <person name="Hauser L."/>
            <person name="Kyrpides N."/>
            <person name="Kim E."/>
            <person name="Zhao J.-S."/>
            <person name="Richardson P."/>
        </authorList>
    </citation>
    <scope>NUCLEOTIDE SEQUENCE [LARGE SCALE GENOMIC DNA]</scope>
    <source>
        <strain evidence="3">HAW-EB4</strain>
    </source>
</reference>
<organism evidence="3 4">
    <name type="scientific">Shewanella halifaxensis (strain HAW-EB4)</name>
    <dbReference type="NCBI Taxonomy" id="458817"/>
    <lineage>
        <taxon>Bacteria</taxon>
        <taxon>Pseudomonadati</taxon>
        <taxon>Pseudomonadota</taxon>
        <taxon>Gammaproteobacteria</taxon>
        <taxon>Alteromonadales</taxon>
        <taxon>Shewanellaceae</taxon>
        <taxon>Shewanella</taxon>
    </lineage>
</organism>
<dbReference type="AlphaFoldDB" id="B0TN07"/>
<dbReference type="EMBL" id="CP000931">
    <property type="protein sequence ID" value="ABZ74719.1"/>
    <property type="molecule type" value="Genomic_DNA"/>
</dbReference>
<sequence>MDNNLVNVCYEGTSGETDIRTLYIDNILHFSLNDVFILLNKENKGMGERNPARYIPNLIKSQIHDLDDDEFKNLPHPKPTPGLEVETFVTQPGLNRVMGSDDSPAGRKFQRWLYHDVVPSLTKHGVYPAPITPQGSALSQMAEIIAQNSRALADTILKQDKLEQEVKAVSGDISEVKERIEKLESSNSQNEYRLTVRQWFDNQVLALSSAKELEIVTWCENLSLRHNKPRLGCPSGERLAARFFEEVIIDAKSLVERARG</sequence>
<keyword evidence="1" id="KW-0175">Coiled coil</keyword>
<evidence type="ECO:0000313" key="4">
    <source>
        <dbReference type="Proteomes" id="UP000001317"/>
    </source>
</evidence>
<feature type="domain" description="Bro-N" evidence="2">
    <location>
        <begin position="3"/>
        <end position="125"/>
    </location>
</feature>
<dbReference type="KEGG" id="shl:Shal_0143"/>
<dbReference type="RefSeq" id="WP_012275276.1">
    <property type="nucleotide sequence ID" value="NC_010334.1"/>
</dbReference>
<gene>
    <name evidence="3" type="ordered locus">Shal_0143</name>
</gene>
<dbReference type="InterPro" id="IPR003497">
    <property type="entry name" value="BRO_N_domain"/>
</dbReference>
<keyword evidence="4" id="KW-1185">Reference proteome</keyword>
<protein>
    <recommendedName>
        <fullName evidence="2">Bro-N domain-containing protein</fullName>
    </recommendedName>
</protein>
<dbReference type="PROSITE" id="PS51750">
    <property type="entry name" value="BRO_N"/>
    <property type="match status" value="1"/>
</dbReference>
<dbReference type="HOGENOM" id="CLU_1056640_0_0_6"/>
<dbReference type="OrthoDB" id="79831at2"/>
<feature type="coiled-coil region" evidence="1">
    <location>
        <begin position="159"/>
        <end position="186"/>
    </location>
</feature>
<name>B0TN07_SHEHH</name>